<organism evidence="2 3">
    <name type="scientific">Vibrio gazogenes</name>
    <dbReference type="NCBI Taxonomy" id="687"/>
    <lineage>
        <taxon>Bacteria</taxon>
        <taxon>Pseudomonadati</taxon>
        <taxon>Pseudomonadota</taxon>
        <taxon>Gammaproteobacteria</taxon>
        <taxon>Vibrionales</taxon>
        <taxon>Vibrionaceae</taxon>
        <taxon>Vibrio</taxon>
    </lineage>
</organism>
<dbReference type="EMBL" id="CP018835">
    <property type="protein sequence ID" value="ASA55554.1"/>
    <property type="molecule type" value="Genomic_DNA"/>
</dbReference>
<name>A0A1Z2SEF0_VIBGA</name>
<feature type="signal peptide" evidence="1">
    <location>
        <begin position="1"/>
        <end position="28"/>
    </location>
</feature>
<accession>A0A1Z2SEF0</accession>
<gene>
    <name evidence="2" type="ORF">BSQ33_07460</name>
</gene>
<evidence type="ECO:0000313" key="3">
    <source>
        <dbReference type="Proteomes" id="UP000196708"/>
    </source>
</evidence>
<dbReference type="KEGG" id="vga:BSQ33_07460"/>
<dbReference type="OrthoDB" id="5568266at2"/>
<keyword evidence="1" id="KW-0732">Signal</keyword>
<dbReference type="RefSeq" id="WP_088133752.1">
    <property type="nucleotide sequence ID" value="NZ_CP018835.1"/>
</dbReference>
<evidence type="ECO:0000313" key="2">
    <source>
        <dbReference type="EMBL" id="ASA55554.1"/>
    </source>
</evidence>
<protein>
    <submittedName>
        <fullName evidence="2">Uncharacterized protein</fullName>
    </submittedName>
</protein>
<reference evidence="2 3" key="1">
    <citation type="submission" date="2016-12" db="EMBL/GenBank/DDBJ databases">
        <authorList>
            <person name="Song W.-J."/>
            <person name="Kurnit D.M."/>
        </authorList>
    </citation>
    <scope>NUCLEOTIDE SEQUENCE [LARGE SCALE GENOMIC DNA]</scope>
    <source>
        <strain evidence="2 3">ATCC 43942</strain>
    </source>
</reference>
<dbReference type="AlphaFoldDB" id="A0A1Z2SEF0"/>
<sequence length="126" mass="14092">MSVLFRRCCNSASAALALRIALSRASSAMVTRAFACVFAWAACWGIHQFQQLGGVFCERKAQVFQPYYELSIDQDTGVVKTSQYCDNELVRALKGVMTAGREFITRVFAWRIESGLAPSFNLEFCE</sequence>
<feature type="chain" id="PRO_5012780303" evidence="1">
    <location>
        <begin position="29"/>
        <end position="126"/>
    </location>
</feature>
<dbReference type="Proteomes" id="UP000196708">
    <property type="component" value="Chromosome 1"/>
</dbReference>
<evidence type="ECO:0000256" key="1">
    <source>
        <dbReference type="SAM" id="SignalP"/>
    </source>
</evidence>
<proteinExistence type="predicted"/>